<dbReference type="KEGG" id="acan:ACA1_093610"/>
<dbReference type="GO" id="GO:0008474">
    <property type="term" value="F:palmitoyl-(protein) hydrolase activity"/>
    <property type="evidence" value="ECO:0007669"/>
    <property type="project" value="TreeGrafter"/>
</dbReference>
<evidence type="ECO:0000313" key="3">
    <source>
        <dbReference type="EMBL" id="ELR12815.1"/>
    </source>
</evidence>
<dbReference type="STRING" id="1257118.L8GIA0"/>
<dbReference type="GeneID" id="14913170"/>
<gene>
    <name evidence="3" type="ORF">ACA1_093610</name>
</gene>
<proteinExistence type="inferred from homology"/>
<dbReference type="InterPro" id="IPR050565">
    <property type="entry name" value="LYPA1-2/EST-like"/>
</dbReference>
<name>L8GIA0_ACACF</name>
<evidence type="ECO:0000313" key="4">
    <source>
        <dbReference type="Proteomes" id="UP000011083"/>
    </source>
</evidence>
<reference evidence="3 4" key="1">
    <citation type="journal article" date="2013" name="Genome Biol.">
        <title>Genome of Acanthamoeba castellanii highlights extensive lateral gene transfer and early evolution of tyrosine kinase signaling.</title>
        <authorList>
            <person name="Clarke M."/>
            <person name="Lohan A.J."/>
            <person name="Liu B."/>
            <person name="Lagkouvardos I."/>
            <person name="Roy S."/>
            <person name="Zafar N."/>
            <person name="Bertelli C."/>
            <person name="Schilde C."/>
            <person name="Kianianmomeni A."/>
            <person name="Burglin T.R."/>
            <person name="Frech C."/>
            <person name="Turcotte B."/>
            <person name="Kopec K.O."/>
            <person name="Synnott J.M."/>
            <person name="Choo C."/>
            <person name="Paponov I."/>
            <person name="Finkler A."/>
            <person name="Soon Heng Tan C."/>
            <person name="Hutchins A.P."/>
            <person name="Weinmeier T."/>
            <person name="Rattei T."/>
            <person name="Chu J.S."/>
            <person name="Gimenez G."/>
            <person name="Irimia M."/>
            <person name="Rigden D.J."/>
            <person name="Fitzpatrick D.A."/>
            <person name="Lorenzo-Morales J."/>
            <person name="Bateman A."/>
            <person name="Chiu C.H."/>
            <person name="Tang P."/>
            <person name="Hegemann P."/>
            <person name="Fromm H."/>
            <person name="Raoult D."/>
            <person name="Greub G."/>
            <person name="Miranda-Saavedra D."/>
            <person name="Chen N."/>
            <person name="Nash P."/>
            <person name="Ginger M.L."/>
            <person name="Horn M."/>
            <person name="Schaap P."/>
            <person name="Caler L."/>
            <person name="Loftus B."/>
        </authorList>
    </citation>
    <scope>NUCLEOTIDE SEQUENCE [LARGE SCALE GENOMIC DNA]</scope>
    <source>
        <strain evidence="3 4">Neff</strain>
    </source>
</reference>
<dbReference type="Pfam" id="PF02230">
    <property type="entry name" value="Abhydrolase_2"/>
    <property type="match status" value="1"/>
</dbReference>
<keyword evidence="4" id="KW-1185">Reference proteome</keyword>
<evidence type="ECO:0000256" key="1">
    <source>
        <dbReference type="ARBA" id="ARBA00006499"/>
    </source>
</evidence>
<dbReference type="SUPFAM" id="SSF53474">
    <property type="entry name" value="alpha/beta-Hydrolases"/>
    <property type="match status" value="1"/>
</dbReference>
<dbReference type="Gene3D" id="3.40.50.1820">
    <property type="entry name" value="alpha/beta hydrolase"/>
    <property type="match status" value="1"/>
</dbReference>
<organism evidence="3 4">
    <name type="scientific">Acanthamoeba castellanii (strain ATCC 30010 / Neff)</name>
    <dbReference type="NCBI Taxonomy" id="1257118"/>
    <lineage>
        <taxon>Eukaryota</taxon>
        <taxon>Amoebozoa</taxon>
        <taxon>Discosea</taxon>
        <taxon>Longamoebia</taxon>
        <taxon>Centramoebida</taxon>
        <taxon>Acanthamoebidae</taxon>
        <taxon>Acanthamoeba</taxon>
    </lineage>
</organism>
<feature type="domain" description="Phospholipase/carboxylesterase/thioesterase" evidence="2">
    <location>
        <begin position="66"/>
        <end position="296"/>
    </location>
</feature>
<accession>L8GIA0</accession>
<dbReference type="EMBL" id="KB008103">
    <property type="protein sequence ID" value="ELR12815.1"/>
    <property type="molecule type" value="Genomic_DNA"/>
</dbReference>
<dbReference type="InterPro" id="IPR003140">
    <property type="entry name" value="PLipase/COase/thioEstase"/>
</dbReference>
<dbReference type="AlphaFoldDB" id="L8GIA0"/>
<dbReference type="PANTHER" id="PTHR10655">
    <property type="entry name" value="LYSOPHOSPHOLIPASE-RELATED"/>
    <property type="match status" value="1"/>
</dbReference>
<evidence type="ECO:0000259" key="2">
    <source>
        <dbReference type="Pfam" id="PF02230"/>
    </source>
</evidence>
<dbReference type="OMA" id="VMQFFAR"/>
<dbReference type="PANTHER" id="PTHR10655:SF67">
    <property type="entry name" value="PHOSPHOLIPASE_CARBOXYLESTERASE SUPERFAMILY (AFU_ORTHOLOGUE AFUA_5G09340)"/>
    <property type="match status" value="1"/>
</dbReference>
<dbReference type="GO" id="GO:0005737">
    <property type="term" value="C:cytoplasm"/>
    <property type="evidence" value="ECO:0007669"/>
    <property type="project" value="TreeGrafter"/>
</dbReference>
<dbReference type="Proteomes" id="UP000011083">
    <property type="component" value="Unassembled WGS sequence"/>
</dbReference>
<dbReference type="RefSeq" id="XP_004334828.1">
    <property type="nucleotide sequence ID" value="XM_004334780.1"/>
</dbReference>
<comment type="similarity">
    <text evidence="1">Belongs to the AB hydrolase superfamily. AB hydrolase 2 family.</text>
</comment>
<dbReference type="GO" id="GO:0052689">
    <property type="term" value="F:carboxylic ester hydrolase activity"/>
    <property type="evidence" value="ECO:0007669"/>
    <property type="project" value="TreeGrafter"/>
</dbReference>
<sequence length="321" mass="35356">MEAGGKACGECGKALETPLRCSRCPTPPQVVQDRVVTQVDRSAGTRRDVAPDPARFPSLLRVFSYVPSPDGLNENLLILLHGLGDTHKNYESLGRTMAVPQTCCLALRAPLDLPFELGYGWFPAFNQDDGSLITPTVQEKRRLNGLAKAQQLLTDFLAVLEREYDWEPSRVFLLGFSQGAVVAVRLALTLVDRPLGGVIAVSSSLLEEEALATPIGPTASAAPPRTPLLVTHGRRDRMVPLDQARRHLVHVRSRYGAAEAEAGGKALVQWKEYEKGHEMIKSREEMQDVMAFLAEHLRLRSVALERRDDLIEVTPGHSRGQ</sequence>
<dbReference type="VEuPathDB" id="AmoebaDB:ACA1_093610"/>
<dbReference type="InterPro" id="IPR029058">
    <property type="entry name" value="AB_hydrolase_fold"/>
</dbReference>
<dbReference type="OrthoDB" id="437457at2759"/>
<protein>
    <submittedName>
        <fullName evidence="3">Phospholipase/carboxylesterase</fullName>
    </submittedName>
</protein>